<dbReference type="InterPro" id="IPR027417">
    <property type="entry name" value="P-loop_NTPase"/>
</dbReference>
<dbReference type="CDD" id="cd00009">
    <property type="entry name" value="AAA"/>
    <property type="match status" value="1"/>
</dbReference>
<dbReference type="GO" id="GO:0006260">
    <property type="term" value="P:DNA replication"/>
    <property type="evidence" value="ECO:0007669"/>
    <property type="project" value="TreeGrafter"/>
</dbReference>
<evidence type="ECO:0000259" key="1">
    <source>
        <dbReference type="SMART" id="SM00382"/>
    </source>
</evidence>
<dbReference type="PANTHER" id="PTHR30050">
    <property type="entry name" value="CHROMOSOMAL REPLICATION INITIATOR PROTEIN DNAA"/>
    <property type="match status" value="1"/>
</dbReference>
<dbReference type="InterPro" id="IPR002611">
    <property type="entry name" value="IstB_ATP-bd"/>
</dbReference>
<reference evidence="2" key="1">
    <citation type="submission" date="2020-10" db="EMBL/GenBank/DDBJ databases">
        <authorList>
            <person name="Gilroy R."/>
        </authorList>
    </citation>
    <scope>NUCLEOTIDE SEQUENCE</scope>
    <source>
        <strain evidence="2">ChiSjej4B22-8148</strain>
    </source>
</reference>
<dbReference type="SUPFAM" id="SSF52540">
    <property type="entry name" value="P-loop containing nucleoside triphosphate hydrolases"/>
    <property type="match status" value="1"/>
</dbReference>
<proteinExistence type="predicted"/>
<dbReference type="PRINTS" id="PR00051">
    <property type="entry name" value="DNAA"/>
</dbReference>
<dbReference type="InterPro" id="IPR003593">
    <property type="entry name" value="AAA+_ATPase"/>
</dbReference>
<comment type="caution">
    <text evidence="2">The sequence shown here is derived from an EMBL/GenBank/DDBJ whole genome shotgun (WGS) entry which is preliminary data.</text>
</comment>
<sequence length="333" mass="38584">MGLTNIQYNEIMRDYHRQQLKNQQELSARTEEVYDRFPELSQIDRRIASESCSCARTLLGGNSSFKSSESRLRARLAELSARKKKILTDAGYPSDYLSPHYRCPDCQDTGYIGSRKCHCFLQKAIDLLYMQSNLREILEEENFSTFSLDYYSASLKDPVTGQSARQTAGRALTVCRNFVRDFDLDFQNLFLYGDTGLGKTFLSHCVAKELIETTHSVLYFSSFRLFELFAQHTFSRGEEETSELEEHIFQCDLLIIDDLGTEMTNTFVTSQLFFVLNERILRRKSTLISTNLSLETFAETYSERIFSRISSNYTMLKLIGDDIRIQKKLHRLT</sequence>
<keyword evidence="2" id="KW-0547">Nucleotide-binding</keyword>
<accession>A0A9D1AEJ4</accession>
<gene>
    <name evidence="2" type="ORF">IAB31_13475</name>
</gene>
<evidence type="ECO:0000313" key="2">
    <source>
        <dbReference type="EMBL" id="HIR14920.1"/>
    </source>
</evidence>
<dbReference type="Pfam" id="PF01695">
    <property type="entry name" value="IstB_IS21"/>
    <property type="match status" value="1"/>
</dbReference>
<dbReference type="AlphaFoldDB" id="A0A9D1AEJ4"/>
<feature type="domain" description="AAA+ ATPase" evidence="1">
    <location>
        <begin position="185"/>
        <end position="320"/>
    </location>
</feature>
<dbReference type="Proteomes" id="UP000886757">
    <property type="component" value="Unassembled WGS sequence"/>
</dbReference>
<dbReference type="SMART" id="SM00382">
    <property type="entry name" value="AAA"/>
    <property type="match status" value="1"/>
</dbReference>
<name>A0A9D1AEJ4_9FIRM</name>
<dbReference type="NCBIfam" id="NF005304">
    <property type="entry name" value="PRK06835.1"/>
    <property type="match status" value="1"/>
</dbReference>
<dbReference type="Gene3D" id="3.40.50.300">
    <property type="entry name" value="P-loop containing nucleotide triphosphate hydrolases"/>
    <property type="match status" value="1"/>
</dbReference>
<reference evidence="2" key="2">
    <citation type="journal article" date="2021" name="PeerJ">
        <title>Extensive microbial diversity within the chicken gut microbiome revealed by metagenomics and culture.</title>
        <authorList>
            <person name="Gilroy R."/>
            <person name="Ravi A."/>
            <person name="Getino M."/>
            <person name="Pursley I."/>
            <person name="Horton D.L."/>
            <person name="Alikhan N.F."/>
            <person name="Baker D."/>
            <person name="Gharbi K."/>
            <person name="Hall N."/>
            <person name="Watson M."/>
            <person name="Adriaenssens E.M."/>
            <person name="Foster-Nyarko E."/>
            <person name="Jarju S."/>
            <person name="Secka A."/>
            <person name="Antonio M."/>
            <person name="Oren A."/>
            <person name="Chaudhuri R.R."/>
            <person name="La Ragione R."/>
            <person name="Hildebrand F."/>
            <person name="Pallen M.J."/>
        </authorList>
    </citation>
    <scope>NUCLEOTIDE SEQUENCE</scope>
    <source>
        <strain evidence="2">ChiSjej4B22-8148</strain>
    </source>
</reference>
<protein>
    <submittedName>
        <fullName evidence="2">ATP-binding protein</fullName>
    </submittedName>
</protein>
<keyword evidence="2" id="KW-0067">ATP-binding</keyword>
<dbReference type="InterPro" id="IPR020591">
    <property type="entry name" value="Chromosome_initiator_DnaA-like"/>
</dbReference>
<dbReference type="EMBL" id="DVGK01000160">
    <property type="protein sequence ID" value="HIR14920.1"/>
    <property type="molecule type" value="Genomic_DNA"/>
</dbReference>
<dbReference type="PANTHER" id="PTHR30050:SF4">
    <property type="entry name" value="ATP-BINDING PROTEIN RV3427C IN INSERTION SEQUENCE-RELATED"/>
    <property type="match status" value="1"/>
</dbReference>
<dbReference type="GO" id="GO:0005524">
    <property type="term" value="F:ATP binding"/>
    <property type="evidence" value="ECO:0007669"/>
    <property type="project" value="UniProtKB-KW"/>
</dbReference>
<organism evidence="2 3">
    <name type="scientific">Candidatus Choladousia intestinavium</name>
    <dbReference type="NCBI Taxonomy" id="2840727"/>
    <lineage>
        <taxon>Bacteria</taxon>
        <taxon>Bacillati</taxon>
        <taxon>Bacillota</taxon>
        <taxon>Clostridia</taxon>
        <taxon>Lachnospirales</taxon>
        <taxon>Lachnospiraceae</taxon>
        <taxon>Lachnospiraceae incertae sedis</taxon>
        <taxon>Candidatus Choladousia</taxon>
    </lineage>
</organism>
<evidence type="ECO:0000313" key="3">
    <source>
        <dbReference type="Proteomes" id="UP000886757"/>
    </source>
</evidence>